<dbReference type="RefSeq" id="WP_100702343.1">
    <property type="nucleotide sequence ID" value="NZ_PIQI01000023.1"/>
</dbReference>
<sequence length="135" mass="15380">MKDENKDSWPDFFPPELELPPEDAMDAEGTVYRFVKSIPPTETCFLATHQEQPRRHERCETLEKKQAVYGTSVWSSKELLLEAIAFLPQGLGQRKLACGTVSSSMGKMRKTLEAGHLTLWLKKDSNIHLNFSEVK</sequence>
<name>A0A2M9WAS6_9GAMM</name>
<dbReference type="Proteomes" id="UP000232062">
    <property type="component" value="Unassembled WGS sequence"/>
</dbReference>
<gene>
    <name evidence="2" type="ORF">PRCB_14490</name>
</gene>
<proteinExistence type="predicted"/>
<feature type="region of interest" description="Disordered" evidence="1">
    <location>
        <begin position="1"/>
        <end position="21"/>
    </location>
</feature>
<dbReference type="EMBL" id="PIQI01000023">
    <property type="protein sequence ID" value="PJZ04634.1"/>
    <property type="molecule type" value="Genomic_DNA"/>
</dbReference>
<comment type="caution">
    <text evidence="2">The sequence shown here is derived from an EMBL/GenBank/DDBJ whole genome shotgun (WGS) entry which is preliminary data.</text>
</comment>
<dbReference type="AlphaFoldDB" id="A0A2M9WAS6"/>
<keyword evidence="3" id="KW-1185">Reference proteome</keyword>
<organism evidence="2 3">
    <name type="scientific">Pantoea rodasii</name>
    <dbReference type="NCBI Taxonomy" id="1076549"/>
    <lineage>
        <taxon>Bacteria</taxon>
        <taxon>Pseudomonadati</taxon>
        <taxon>Pseudomonadota</taxon>
        <taxon>Gammaproteobacteria</taxon>
        <taxon>Enterobacterales</taxon>
        <taxon>Erwiniaceae</taxon>
        <taxon>Pantoea</taxon>
    </lineage>
</organism>
<evidence type="ECO:0000256" key="1">
    <source>
        <dbReference type="SAM" id="MobiDB-lite"/>
    </source>
</evidence>
<evidence type="ECO:0000313" key="3">
    <source>
        <dbReference type="Proteomes" id="UP000232062"/>
    </source>
</evidence>
<dbReference type="OrthoDB" id="6637089at2"/>
<accession>A0A2M9WAS6</accession>
<reference evidence="2 3" key="1">
    <citation type="submission" date="2017-11" db="EMBL/GenBank/DDBJ databases">
        <title>The genome sequence of Pantoea rodasii DSM 26611.</title>
        <authorList>
            <person name="Gao J."/>
            <person name="Mao X."/>
            <person name="Sun J."/>
        </authorList>
    </citation>
    <scope>NUCLEOTIDE SEQUENCE [LARGE SCALE GENOMIC DNA]</scope>
    <source>
        <strain evidence="2 3">DSM 26611</strain>
    </source>
</reference>
<evidence type="ECO:0000313" key="2">
    <source>
        <dbReference type="EMBL" id="PJZ04634.1"/>
    </source>
</evidence>
<protein>
    <submittedName>
        <fullName evidence="2">Uncharacterized protein</fullName>
    </submittedName>
</protein>